<protein>
    <recommendedName>
        <fullName evidence="1">Stress-response A/B barrel domain-containing protein</fullName>
    </recommendedName>
</protein>
<sequence length="135" mass="15169">GFPLNHTNQATNRALKSQPYNTYLSPIKRKPHQNFKMPVYHIVLFHLKPEVTDTQIAEWSAMAKSQLGQVPGLLSIEANKPLPVSVSLTKGYDMALVAVLEGPEFVEGYSKYAASQAQAFRERLFDDTIAFDLQF</sequence>
<dbReference type="EMBL" id="JPOX01000033">
    <property type="protein sequence ID" value="KFX43766.1"/>
    <property type="molecule type" value="Genomic_DNA"/>
</dbReference>
<evidence type="ECO:0000259" key="1">
    <source>
        <dbReference type="PROSITE" id="PS51502"/>
    </source>
</evidence>
<gene>
    <name evidence="2" type="ORF">GQ26_0330900</name>
</gene>
<dbReference type="SMART" id="SM00886">
    <property type="entry name" value="Dabb"/>
    <property type="match status" value="1"/>
</dbReference>
<feature type="domain" description="Stress-response A/B barrel" evidence="1">
    <location>
        <begin position="39"/>
        <end position="133"/>
    </location>
</feature>
<comment type="caution">
    <text evidence="2">The sequence shown here is derived from an EMBL/GenBank/DDBJ whole genome shotgun (WGS) entry which is preliminary data.</text>
</comment>
<evidence type="ECO:0000313" key="2">
    <source>
        <dbReference type="EMBL" id="KFX43766.1"/>
    </source>
</evidence>
<dbReference type="InterPro" id="IPR011008">
    <property type="entry name" value="Dimeric_a/b-barrel"/>
</dbReference>
<dbReference type="PROSITE" id="PS51502">
    <property type="entry name" value="S_R_A_B_BARREL"/>
    <property type="match status" value="1"/>
</dbReference>
<dbReference type="AlphaFoldDB" id="A0A093VAL8"/>
<dbReference type="HOGENOM" id="CLU_080664_6_0_1"/>
<dbReference type="eggNOG" id="ENOG502SEPI">
    <property type="taxonomic scope" value="Eukaryota"/>
</dbReference>
<dbReference type="Gene3D" id="3.30.70.100">
    <property type="match status" value="1"/>
</dbReference>
<reference evidence="2" key="1">
    <citation type="journal article" date="2014" name="PLoS Genet.">
        <title>Signature Gene Expression Reveals Novel Clues to the Molecular Mechanisms of Dimorphic Transition in Penicillium marneffei.</title>
        <authorList>
            <person name="Yang E."/>
            <person name="Wang G."/>
            <person name="Cai J."/>
            <person name="Woo P.C."/>
            <person name="Lau S.K."/>
            <person name="Yuen K.-Y."/>
            <person name="Chow W.-N."/>
            <person name="Lin X."/>
        </authorList>
    </citation>
    <scope>NUCLEOTIDE SEQUENCE [LARGE SCALE GENOMIC DNA]</scope>
    <source>
        <strain evidence="2">PM1</strain>
    </source>
</reference>
<accession>A0A093VAL8</accession>
<name>A0A093VAL8_TALMA</name>
<dbReference type="Pfam" id="PF07876">
    <property type="entry name" value="Dabb"/>
    <property type="match status" value="1"/>
</dbReference>
<dbReference type="InterPro" id="IPR013097">
    <property type="entry name" value="Dabb"/>
</dbReference>
<organism evidence="2">
    <name type="scientific">Talaromyces marneffei PM1</name>
    <dbReference type="NCBI Taxonomy" id="1077442"/>
    <lineage>
        <taxon>Eukaryota</taxon>
        <taxon>Fungi</taxon>
        <taxon>Dikarya</taxon>
        <taxon>Ascomycota</taxon>
        <taxon>Pezizomycotina</taxon>
        <taxon>Eurotiomycetes</taxon>
        <taxon>Eurotiomycetidae</taxon>
        <taxon>Eurotiales</taxon>
        <taxon>Trichocomaceae</taxon>
        <taxon>Talaromyces</taxon>
        <taxon>Talaromyces sect. Talaromyces</taxon>
    </lineage>
</organism>
<feature type="non-terminal residue" evidence="2">
    <location>
        <position position="1"/>
    </location>
</feature>
<dbReference type="SUPFAM" id="SSF54909">
    <property type="entry name" value="Dimeric alpha+beta barrel"/>
    <property type="match status" value="1"/>
</dbReference>
<proteinExistence type="predicted"/>